<dbReference type="Proteomes" id="UP001500618">
    <property type="component" value="Unassembled WGS sequence"/>
</dbReference>
<dbReference type="CDD" id="cd03017">
    <property type="entry name" value="PRX_BCP"/>
    <property type="match status" value="1"/>
</dbReference>
<evidence type="ECO:0000256" key="6">
    <source>
        <dbReference type="ARBA" id="ARBA00023002"/>
    </source>
</evidence>
<keyword evidence="5" id="KW-0049">Antioxidant</keyword>
<dbReference type="InterPro" id="IPR050924">
    <property type="entry name" value="Peroxiredoxin_BCP/PrxQ"/>
</dbReference>
<dbReference type="PROSITE" id="PS51352">
    <property type="entry name" value="THIOREDOXIN_2"/>
    <property type="match status" value="1"/>
</dbReference>
<evidence type="ECO:0000256" key="7">
    <source>
        <dbReference type="ARBA" id="ARBA00023157"/>
    </source>
</evidence>
<evidence type="ECO:0000256" key="4">
    <source>
        <dbReference type="ARBA" id="ARBA00022559"/>
    </source>
</evidence>
<comment type="function">
    <text evidence="1">Thiol-specific peroxidase that catalyzes the reduction of hydrogen peroxide and organic hydroperoxides to water and alcohols, respectively. Plays a role in cell protection against oxidative stress by detoxifying peroxides and as sensor of hydrogen peroxide-mediated signaling events.</text>
</comment>
<dbReference type="PIRSF" id="PIRSF000239">
    <property type="entry name" value="AHPC"/>
    <property type="match status" value="1"/>
</dbReference>
<dbReference type="Gene3D" id="3.40.30.10">
    <property type="entry name" value="Glutaredoxin"/>
    <property type="match status" value="1"/>
</dbReference>
<accession>A0ABN2FPD8</accession>
<reference evidence="14 15" key="1">
    <citation type="journal article" date="2019" name="Int. J. Syst. Evol. Microbiol.">
        <title>The Global Catalogue of Microorganisms (GCM) 10K type strain sequencing project: providing services to taxonomists for standard genome sequencing and annotation.</title>
        <authorList>
            <consortium name="The Broad Institute Genomics Platform"/>
            <consortium name="The Broad Institute Genome Sequencing Center for Infectious Disease"/>
            <person name="Wu L."/>
            <person name="Ma J."/>
        </authorList>
    </citation>
    <scope>NUCLEOTIDE SEQUENCE [LARGE SCALE GENOMIC DNA]</scope>
    <source>
        <strain evidence="14 15">JCM 14718</strain>
    </source>
</reference>
<evidence type="ECO:0000256" key="10">
    <source>
        <dbReference type="ARBA" id="ARBA00038489"/>
    </source>
</evidence>
<proteinExistence type="inferred from homology"/>
<dbReference type="InterPro" id="IPR000866">
    <property type="entry name" value="AhpC/TSA"/>
</dbReference>
<evidence type="ECO:0000256" key="1">
    <source>
        <dbReference type="ARBA" id="ARBA00003330"/>
    </source>
</evidence>
<evidence type="ECO:0000313" key="14">
    <source>
        <dbReference type="EMBL" id="GAA1655057.1"/>
    </source>
</evidence>
<evidence type="ECO:0000256" key="5">
    <source>
        <dbReference type="ARBA" id="ARBA00022862"/>
    </source>
</evidence>
<dbReference type="PANTHER" id="PTHR42801:SF8">
    <property type="entry name" value="PEROXIREDOXIN RV1608C-RELATED"/>
    <property type="match status" value="1"/>
</dbReference>
<gene>
    <name evidence="14" type="ORF">GCM10009765_00220</name>
</gene>
<dbReference type="PANTHER" id="PTHR42801">
    <property type="entry name" value="THIOREDOXIN-DEPENDENT PEROXIDE REDUCTASE"/>
    <property type="match status" value="1"/>
</dbReference>
<comment type="subunit">
    <text evidence="2">Monomer.</text>
</comment>
<keyword evidence="8" id="KW-0676">Redox-active center</keyword>
<evidence type="ECO:0000256" key="2">
    <source>
        <dbReference type="ARBA" id="ARBA00011245"/>
    </source>
</evidence>
<protein>
    <recommendedName>
        <fullName evidence="3">thioredoxin-dependent peroxiredoxin</fullName>
        <ecNumber evidence="3">1.11.1.24</ecNumber>
    </recommendedName>
    <alternativeName>
        <fullName evidence="11">Bacterioferritin comigratory protein</fullName>
    </alternativeName>
    <alternativeName>
        <fullName evidence="9">Thioredoxin peroxidase</fullName>
    </alternativeName>
</protein>
<dbReference type="InterPro" id="IPR013766">
    <property type="entry name" value="Thioredoxin_domain"/>
</dbReference>
<feature type="domain" description="Thioredoxin" evidence="13">
    <location>
        <begin position="2"/>
        <end position="151"/>
    </location>
</feature>
<evidence type="ECO:0000256" key="8">
    <source>
        <dbReference type="ARBA" id="ARBA00023284"/>
    </source>
</evidence>
<organism evidence="14 15">
    <name type="scientific">Fodinicola feengrottensis</name>
    <dbReference type="NCBI Taxonomy" id="435914"/>
    <lineage>
        <taxon>Bacteria</taxon>
        <taxon>Bacillati</taxon>
        <taxon>Actinomycetota</taxon>
        <taxon>Actinomycetes</taxon>
        <taxon>Mycobacteriales</taxon>
        <taxon>Fodinicola</taxon>
    </lineage>
</organism>
<keyword evidence="15" id="KW-1185">Reference proteome</keyword>
<evidence type="ECO:0000256" key="9">
    <source>
        <dbReference type="ARBA" id="ARBA00032824"/>
    </source>
</evidence>
<sequence>MVKPGDPAPDFELSDQDGKTRHLKAMLEDGPVVLFFYPAAMTSGCTTESCHFRDLKAEFEKLGAQRVGISVDTVEKQKQFSDKHSFDYPLVSDVNGEVATAYGVKRKILAMLTPVKRSTFVIGKDGIIKDVISSELKFDLHADKALESLSH</sequence>
<evidence type="ECO:0000256" key="11">
    <source>
        <dbReference type="ARBA" id="ARBA00041373"/>
    </source>
</evidence>
<comment type="catalytic activity">
    <reaction evidence="12">
        <text>a hydroperoxide + [thioredoxin]-dithiol = an alcohol + [thioredoxin]-disulfide + H2O</text>
        <dbReference type="Rhea" id="RHEA:62620"/>
        <dbReference type="Rhea" id="RHEA-COMP:10698"/>
        <dbReference type="Rhea" id="RHEA-COMP:10700"/>
        <dbReference type="ChEBI" id="CHEBI:15377"/>
        <dbReference type="ChEBI" id="CHEBI:29950"/>
        <dbReference type="ChEBI" id="CHEBI:30879"/>
        <dbReference type="ChEBI" id="CHEBI:35924"/>
        <dbReference type="ChEBI" id="CHEBI:50058"/>
        <dbReference type="EC" id="1.11.1.24"/>
    </reaction>
</comment>
<evidence type="ECO:0000313" key="15">
    <source>
        <dbReference type="Proteomes" id="UP001500618"/>
    </source>
</evidence>
<dbReference type="SUPFAM" id="SSF52833">
    <property type="entry name" value="Thioredoxin-like"/>
    <property type="match status" value="1"/>
</dbReference>
<comment type="caution">
    <text evidence="14">The sequence shown here is derived from an EMBL/GenBank/DDBJ whole genome shotgun (WGS) entry which is preliminary data.</text>
</comment>
<dbReference type="EC" id="1.11.1.24" evidence="3"/>
<evidence type="ECO:0000256" key="12">
    <source>
        <dbReference type="ARBA" id="ARBA00049091"/>
    </source>
</evidence>
<keyword evidence="6" id="KW-0560">Oxidoreductase</keyword>
<dbReference type="Pfam" id="PF00578">
    <property type="entry name" value="AhpC-TSA"/>
    <property type="match status" value="1"/>
</dbReference>
<dbReference type="InterPro" id="IPR024706">
    <property type="entry name" value="Peroxiredoxin_AhpC-typ"/>
</dbReference>
<keyword evidence="4" id="KW-0575">Peroxidase</keyword>
<comment type="similarity">
    <text evidence="10">Belongs to the peroxiredoxin family. BCP/PrxQ subfamily.</text>
</comment>
<keyword evidence="7" id="KW-1015">Disulfide bond</keyword>
<dbReference type="EMBL" id="BAAANY010000001">
    <property type="protein sequence ID" value="GAA1655057.1"/>
    <property type="molecule type" value="Genomic_DNA"/>
</dbReference>
<name>A0ABN2FPD8_9ACTN</name>
<dbReference type="InterPro" id="IPR036249">
    <property type="entry name" value="Thioredoxin-like_sf"/>
</dbReference>
<evidence type="ECO:0000259" key="13">
    <source>
        <dbReference type="PROSITE" id="PS51352"/>
    </source>
</evidence>
<evidence type="ECO:0000256" key="3">
    <source>
        <dbReference type="ARBA" id="ARBA00013017"/>
    </source>
</evidence>